<keyword evidence="3" id="KW-1185">Reference proteome</keyword>
<reference evidence="2 3" key="1">
    <citation type="journal article" date="2016" name="Front. Microbiol.">
        <title>Comparative Genomics Analysis of Streptomyces Species Reveals Their Adaptation to the Marine Environment and Their Diversity at the Genomic Level.</title>
        <authorList>
            <person name="Tian X."/>
            <person name="Zhang Z."/>
            <person name="Yang T."/>
            <person name="Chen M."/>
            <person name="Li J."/>
            <person name="Chen F."/>
            <person name="Yang J."/>
            <person name="Li W."/>
            <person name="Zhang B."/>
            <person name="Zhang Z."/>
            <person name="Wu J."/>
            <person name="Zhang C."/>
            <person name="Long L."/>
            <person name="Xiao J."/>
        </authorList>
    </citation>
    <scope>NUCLEOTIDE SEQUENCE [LARGE SCALE GENOMIC DNA]</scope>
    <source>
        <strain evidence="2 3">SCSIO 10429</strain>
    </source>
</reference>
<protein>
    <submittedName>
        <fullName evidence="2">Uncharacterized protein</fullName>
    </submittedName>
</protein>
<name>A0A1E7KYU2_9ACTN</name>
<evidence type="ECO:0000256" key="1">
    <source>
        <dbReference type="SAM" id="MobiDB-lite"/>
    </source>
</evidence>
<dbReference type="EMBL" id="LJGW01000386">
    <property type="protein sequence ID" value="OEV09051.1"/>
    <property type="molecule type" value="Genomic_DNA"/>
</dbReference>
<organism evidence="2 3">
    <name type="scientific">Streptomyces nanshensis</name>
    <dbReference type="NCBI Taxonomy" id="518642"/>
    <lineage>
        <taxon>Bacteria</taxon>
        <taxon>Bacillati</taxon>
        <taxon>Actinomycetota</taxon>
        <taxon>Actinomycetes</taxon>
        <taxon>Kitasatosporales</taxon>
        <taxon>Streptomycetaceae</taxon>
        <taxon>Streptomyces</taxon>
    </lineage>
</organism>
<accession>A0A1E7KYU2</accession>
<sequence length="67" mass="7533">MTTREELHALIDSVPDDDIDAVVQTLRPFIEQRPRSARPRFIGMGHSGHSDTAERADEVLRETGFGE</sequence>
<dbReference type="AlphaFoldDB" id="A0A1E7KYU2"/>
<comment type="caution">
    <text evidence="2">The sequence shown here is derived from an EMBL/GenBank/DDBJ whole genome shotgun (WGS) entry which is preliminary data.</text>
</comment>
<evidence type="ECO:0000313" key="3">
    <source>
        <dbReference type="Proteomes" id="UP000176005"/>
    </source>
</evidence>
<dbReference type="Proteomes" id="UP000176005">
    <property type="component" value="Unassembled WGS sequence"/>
</dbReference>
<feature type="compositionally biased region" description="Basic and acidic residues" evidence="1">
    <location>
        <begin position="48"/>
        <end position="61"/>
    </location>
</feature>
<evidence type="ECO:0000313" key="2">
    <source>
        <dbReference type="EMBL" id="OEV09051.1"/>
    </source>
</evidence>
<feature type="region of interest" description="Disordered" evidence="1">
    <location>
        <begin position="37"/>
        <end position="67"/>
    </location>
</feature>
<proteinExistence type="predicted"/>
<gene>
    <name evidence="2" type="ORF">AN218_23695</name>
</gene>
<dbReference type="RefSeq" id="WP_141747683.1">
    <property type="nucleotide sequence ID" value="NZ_LJGW01000386.1"/>
</dbReference>